<evidence type="ECO:0000313" key="1">
    <source>
        <dbReference type="EMBL" id="MBA4652431.1"/>
    </source>
</evidence>
<reference evidence="1" key="2">
    <citation type="submission" date="2020-07" db="EMBL/GenBank/DDBJ databases">
        <authorList>
            <person name="Vera ALvarez R."/>
            <person name="Arias-Moreno D.M."/>
            <person name="Jimenez-Jacinto V."/>
            <person name="Jimenez-Bremont J.F."/>
            <person name="Swaminathan K."/>
            <person name="Moose S.P."/>
            <person name="Guerrero-Gonzalez M.L."/>
            <person name="Marino-Ramirez L."/>
            <person name="Landsman D."/>
            <person name="Rodriguez-Kessler M."/>
            <person name="Delgado-Sanchez P."/>
        </authorList>
    </citation>
    <scope>NUCLEOTIDE SEQUENCE</scope>
    <source>
        <tissue evidence="1">Cladode</tissue>
    </source>
</reference>
<organism evidence="1">
    <name type="scientific">Opuntia streptacantha</name>
    <name type="common">Prickly pear cactus</name>
    <name type="synonym">Opuntia cardona</name>
    <dbReference type="NCBI Taxonomy" id="393608"/>
    <lineage>
        <taxon>Eukaryota</taxon>
        <taxon>Viridiplantae</taxon>
        <taxon>Streptophyta</taxon>
        <taxon>Embryophyta</taxon>
        <taxon>Tracheophyta</taxon>
        <taxon>Spermatophyta</taxon>
        <taxon>Magnoliopsida</taxon>
        <taxon>eudicotyledons</taxon>
        <taxon>Gunneridae</taxon>
        <taxon>Pentapetalae</taxon>
        <taxon>Caryophyllales</taxon>
        <taxon>Cactineae</taxon>
        <taxon>Cactaceae</taxon>
        <taxon>Opuntioideae</taxon>
        <taxon>Opuntia</taxon>
    </lineage>
</organism>
<dbReference type="AlphaFoldDB" id="A0A7C8ZWV5"/>
<proteinExistence type="predicted"/>
<name>A0A7C8ZWV5_OPUST</name>
<protein>
    <submittedName>
        <fullName evidence="1">Uncharacterized protein</fullName>
    </submittedName>
</protein>
<sequence>MFNEHTEDQLKSIPPICVNFKRLLSIHNSCLSYIMPHYPFATSTLYSSPHAHLMTCEIPFNFSTWLCNVCIYSISPLFSDITASRSSSSLITSMVFSCVLRSYIPLCNSLIVCFISLFSDISLVF</sequence>
<dbReference type="EMBL" id="GISG01174580">
    <property type="protein sequence ID" value="MBA4652431.1"/>
    <property type="molecule type" value="Transcribed_RNA"/>
</dbReference>
<reference evidence="1" key="1">
    <citation type="journal article" date="2013" name="J. Plant Res.">
        <title>Effect of fungi and light on seed germination of three Opuntia species from semiarid lands of central Mexico.</title>
        <authorList>
            <person name="Delgado-Sanchez P."/>
            <person name="Jimenez-Bremont J.F."/>
            <person name="Guerrero-Gonzalez Mde L."/>
            <person name="Flores J."/>
        </authorList>
    </citation>
    <scope>NUCLEOTIDE SEQUENCE</scope>
    <source>
        <tissue evidence="1">Cladode</tissue>
    </source>
</reference>
<accession>A0A7C8ZWV5</accession>